<dbReference type="OrthoDB" id="10261212at2759"/>
<name>A0A367XNN0_9ASCO</name>
<dbReference type="GO" id="GO:0071108">
    <property type="term" value="P:protein K48-linked deubiquitination"/>
    <property type="evidence" value="ECO:0007669"/>
    <property type="project" value="TreeGrafter"/>
</dbReference>
<proteinExistence type="predicted"/>
<dbReference type="GO" id="GO:0071944">
    <property type="term" value="C:cell periphery"/>
    <property type="evidence" value="ECO:0007669"/>
    <property type="project" value="TreeGrafter"/>
</dbReference>
<dbReference type="GO" id="GO:0005829">
    <property type="term" value="C:cytosol"/>
    <property type="evidence" value="ECO:0007669"/>
    <property type="project" value="TreeGrafter"/>
</dbReference>
<feature type="domain" description="MINDY deubiquitinase" evidence="2">
    <location>
        <begin position="29"/>
        <end position="334"/>
    </location>
</feature>
<protein>
    <submittedName>
        <fullName evidence="3">Protein FAM63A</fullName>
    </submittedName>
</protein>
<evidence type="ECO:0000259" key="2">
    <source>
        <dbReference type="Pfam" id="PF04424"/>
    </source>
</evidence>
<sequence length="438" mass="49597">MAEDTAQQPEPSGSSSTANAPHELVLVQFPLKLITWRLDSHHDLLSTPILLQEKNGPCPLIALCNTLLLNYDIRNRSTTTVRDENPTYFTDPQDRTKEIAVDNFKSKLVSRYHSDGKIALDDVLEYLGDLLLVYIEGIEDRFKFTIDELLLNLPKLHTGLNVNPYLYSGDFQQDLGTELFDIFDLKFKHGWIVDPVNEEPGVWTDDEYTTLVELINSLEDFDRVQDYLLHDENDPEIQHNKELLNKWLSLNQTQLTTQGIRELNGSLDVDEFVVFFRNNHFNTLFKKSDSEFYVLLTDSSFTSTSHTSNKPSQIIWQSVNGVSGNDDLFFTGEFAPVLDIDQDLPNVGGDPNDTDYLLLRQLQEEEDQKMAAGLQKKYDKRKPNNGNADSNATTTAGAASAARNETKSPITNPGTAKLKEVTEVKKDKGKKKKFCIIT</sequence>
<dbReference type="InterPro" id="IPR007518">
    <property type="entry name" value="MINDY"/>
</dbReference>
<keyword evidence="4" id="KW-1185">Reference proteome</keyword>
<dbReference type="PANTHER" id="PTHR18063:SF6">
    <property type="entry name" value="UBIQUITIN CARBOXYL-TERMINAL HYDROLASE"/>
    <property type="match status" value="1"/>
</dbReference>
<dbReference type="GO" id="GO:0004843">
    <property type="term" value="F:cysteine-type deubiquitinase activity"/>
    <property type="evidence" value="ECO:0007669"/>
    <property type="project" value="InterPro"/>
</dbReference>
<feature type="region of interest" description="Disordered" evidence="1">
    <location>
        <begin position="369"/>
        <end position="428"/>
    </location>
</feature>
<dbReference type="Proteomes" id="UP000253472">
    <property type="component" value="Unassembled WGS sequence"/>
</dbReference>
<dbReference type="EMBL" id="QLNQ01000030">
    <property type="protein sequence ID" value="RCK54421.1"/>
    <property type="molecule type" value="Genomic_DNA"/>
</dbReference>
<comment type="caution">
    <text evidence="3">The sequence shown here is derived from an EMBL/GenBank/DDBJ whole genome shotgun (WGS) entry which is preliminary data.</text>
</comment>
<feature type="compositionally biased region" description="Basic and acidic residues" evidence="1">
    <location>
        <begin position="417"/>
        <end position="426"/>
    </location>
</feature>
<dbReference type="GO" id="GO:0016807">
    <property type="term" value="F:cysteine-type carboxypeptidase activity"/>
    <property type="evidence" value="ECO:0007669"/>
    <property type="project" value="TreeGrafter"/>
</dbReference>
<feature type="compositionally biased region" description="Low complexity" evidence="1">
    <location>
        <begin position="384"/>
        <end position="402"/>
    </location>
</feature>
<gene>
    <name evidence="3" type="primary">Fam63a_1</name>
    <name evidence="3" type="ORF">Cantr_04379</name>
</gene>
<dbReference type="Pfam" id="PF04424">
    <property type="entry name" value="MINDY_DUB"/>
    <property type="match status" value="1"/>
</dbReference>
<dbReference type="STRING" id="5486.A0A367XNN0"/>
<organism evidence="3 4">
    <name type="scientific">Candida viswanathii</name>
    <dbReference type="NCBI Taxonomy" id="5486"/>
    <lineage>
        <taxon>Eukaryota</taxon>
        <taxon>Fungi</taxon>
        <taxon>Dikarya</taxon>
        <taxon>Ascomycota</taxon>
        <taxon>Saccharomycotina</taxon>
        <taxon>Pichiomycetes</taxon>
        <taxon>Debaryomycetaceae</taxon>
        <taxon>Candida/Lodderomyces clade</taxon>
        <taxon>Candida</taxon>
    </lineage>
</organism>
<dbReference type="GO" id="GO:1990380">
    <property type="term" value="F:K48-linked deubiquitinase activity"/>
    <property type="evidence" value="ECO:0007669"/>
    <property type="project" value="InterPro"/>
</dbReference>
<accession>A0A367XNN0</accession>
<dbReference type="InterPro" id="IPR033979">
    <property type="entry name" value="MINDY_domain"/>
</dbReference>
<reference evidence="3 4" key="1">
    <citation type="submission" date="2018-06" db="EMBL/GenBank/DDBJ databases">
        <title>Whole genome sequencing of Candida tropicalis (genome annotated by CSBL at Korea University).</title>
        <authorList>
            <person name="Ahn J."/>
        </authorList>
    </citation>
    <scope>NUCLEOTIDE SEQUENCE [LARGE SCALE GENOMIC DNA]</scope>
    <source>
        <strain evidence="3 4">ATCC 20962</strain>
    </source>
</reference>
<evidence type="ECO:0000313" key="3">
    <source>
        <dbReference type="EMBL" id="RCK54421.1"/>
    </source>
</evidence>
<evidence type="ECO:0000256" key="1">
    <source>
        <dbReference type="SAM" id="MobiDB-lite"/>
    </source>
</evidence>
<dbReference type="PANTHER" id="PTHR18063">
    <property type="entry name" value="NF-E2 INDUCIBLE PROTEIN"/>
    <property type="match status" value="1"/>
</dbReference>
<evidence type="ECO:0000313" key="4">
    <source>
        <dbReference type="Proteomes" id="UP000253472"/>
    </source>
</evidence>
<dbReference type="AlphaFoldDB" id="A0A367XNN0"/>